<proteinExistence type="predicted"/>
<accession>A0A1S9NCB2</accession>
<gene>
    <name evidence="1" type="ORF">CBEIBR21_02880</name>
</gene>
<evidence type="ECO:0000313" key="2">
    <source>
        <dbReference type="Proteomes" id="UP000190959"/>
    </source>
</evidence>
<dbReference type="Proteomes" id="UP000190959">
    <property type="component" value="Unassembled WGS sequence"/>
</dbReference>
<reference evidence="1 2" key="1">
    <citation type="submission" date="2017-02" db="EMBL/GenBank/DDBJ databases">
        <title>Genome sequence of Clostridium beijerinckii Br21.</title>
        <authorList>
            <person name="Fonseca B.C."/>
            <person name="Guazzaroni M.E."/>
            <person name="Riano-Pachon D.M."/>
            <person name="Reginatto V."/>
        </authorList>
    </citation>
    <scope>NUCLEOTIDE SEQUENCE [LARGE SCALE GENOMIC DNA]</scope>
    <source>
        <strain evidence="1 2">Br21</strain>
    </source>
</reference>
<dbReference type="AlphaFoldDB" id="A0A1S9NCB2"/>
<protein>
    <submittedName>
        <fullName evidence="1">Uncharacterized protein</fullName>
    </submittedName>
</protein>
<dbReference type="EMBL" id="MWMH01000001">
    <property type="protein sequence ID" value="OOP75129.1"/>
    <property type="molecule type" value="Genomic_DNA"/>
</dbReference>
<organism evidence="1 2">
    <name type="scientific">Clostridium beijerinckii</name>
    <name type="common">Clostridium MP</name>
    <dbReference type="NCBI Taxonomy" id="1520"/>
    <lineage>
        <taxon>Bacteria</taxon>
        <taxon>Bacillati</taxon>
        <taxon>Bacillota</taxon>
        <taxon>Clostridia</taxon>
        <taxon>Eubacteriales</taxon>
        <taxon>Clostridiaceae</taxon>
        <taxon>Clostridium</taxon>
    </lineage>
</organism>
<comment type="caution">
    <text evidence="1">The sequence shown here is derived from an EMBL/GenBank/DDBJ whole genome shotgun (WGS) entry which is preliminary data.</text>
</comment>
<name>A0A1S9NCB2_CLOBE</name>
<sequence>MRTAKKSAKHNAELIKHNQELIIIKSEKYKKEHIANKKKCALLKRVRRTMWNLLNTTSYVVYKIKNFDSYFLAK</sequence>
<evidence type="ECO:0000313" key="1">
    <source>
        <dbReference type="EMBL" id="OOP75129.1"/>
    </source>
</evidence>